<feature type="region of interest" description="Disordered" evidence="1">
    <location>
        <begin position="68"/>
        <end position="111"/>
    </location>
</feature>
<dbReference type="AlphaFoldDB" id="A0AAD5SKY1"/>
<feature type="compositionally biased region" description="Basic and acidic residues" evidence="1">
    <location>
        <begin position="125"/>
        <end position="136"/>
    </location>
</feature>
<dbReference type="GO" id="GO:1990247">
    <property type="term" value="F:N6-methyladenosine-containing RNA reader activity"/>
    <property type="evidence" value="ECO:0007669"/>
    <property type="project" value="TreeGrafter"/>
</dbReference>
<dbReference type="PANTHER" id="PTHR12357">
    <property type="entry name" value="YTH YT521-B HOMOLOGY DOMAIN-CONTAINING"/>
    <property type="match status" value="1"/>
</dbReference>
<feature type="compositionally biased region" description="Basic and acidic residues" evidence="1">
    <location>
        <begin position="35"/>
        <end position="44"/>
    </location>
</feature>
<organism evidence="3 4">
    <name type="scientific">Rhizophlyctis rosea</name>
    <dbReference type="NCBI Taxonomy" id="64517"/>
    <lineage>
        <taxon>Eukaryota</taxon>
        <taxon>Fungi</taxon>
        <taxon>Fungi incertae sedis</taxon>
        <taxon>Chytridiomycota</taxon>
        <taxon>Chytridiomycota incertae sedis</taxon>
        <taxon>Chytridiomycetes</taxon>
        <taxon>Rhizophlyctidales</taxon>
        <taxon>Rhizophlyctidaceae</taxon>
        <taxon>Rhizophlyctis</taxon>
    </lineage>
</organism>
<dbReference type="PROSITE" id="PS50882">
    <property type="entry name" value="YTH"/>
    <property type="match status" value="1"/>
</dbReference>
<feature type="compositionally biased region" description="Pro residues" evidence="1">
    <location>
        <begin position="164"/>
        <end position="174"/>
    </location>
</feature>
<feature type="compositionally biased region" description="Low complexity" evidence="1">
    <location>
        <begin position="100"/>
        <end position="111"/>
    </location>
</feature>
<feature type="compositionally biased region" description="Polar residues" evidence="1">
    <location>
        <begin position="422"/>
        <end position="432"/>
    </location>
</feature>
<feature type="compositionally biased region" description="Polar residues" evidence="1">
    <location>
        <begin position="1"/>
        <end position="26"/>
    </location>
</feature>
<evidence type="ECO:0000313" key="3">
    <source>
        <dbReference type="EMBL" id="KAJ3057275.1"/>
    </source>
</evidence>
<dbReference type="EMBL" id="JADGJD010000007">
    <property type="protein sequence ID" value="KAJ3057275.1"/>
    <property type="molecule type" value="Genomic_DNA"/>
</dbReference>
<name>A0AAD5SKY1_9FUNG</name>
<reference evidence="3" key="1">
    <citation type="submission" date="2020-05" db="EMBL/GenBank/DDBJ databases">
        <title>Phylogenomic resolution of chytrid fungi.</title>
        <authorList>
            <person name="Stajich J.E."/>
            <person name="Amses K."/>
            <person name="Simmons R."/>
            <person name="Seto K."/>
            <person name="Myers J."/>
            <person name="Bonds A."/>
            <person name="Quandt C.A."/>
            <person name="Barry K."/>
            <person name="Liu P."/>
            <person name="Grigoriev I."/>
            <person name="Longcore J.E."/>
            <person name="James T.Y."/>
        </authorList>
    </citation>
    <scope>NUCLEOTIDE SEQUENCE</scope>
    <source>
        <strain evidence="3">JEL0318</strain>
    </source>
</reference>
<dbReference type="Proteomes" id="UP001212841">
    <property type="component" value="Unassembled WGS sequence"/>
</dbReference>
<proteinExistence type="predicted"/>
<dbReference type="GO" id="GO:0003729">
    <property type="term" value="F:mRNA binding"/>
    <property type="evidence" value="ECO:0007669"/>
    <property type="project" value="TreeGrafter"/>
</dbReference>
<feature type="compositionally biased region" description="Gly residues" evidence="1">
    <location>
        <begin position="438"/>
        <end position="451"/>
    </location>
</feature>
<dbReference type="Pfam" id="PF04146">
    <property type="entry name" value="YTH"/>
    <property type="match status" value="1"/>
</dbReference>
<dbReference type="PANTHER" id="PTHR12357:SF89">
    <property type="entry name" value="YTH DOMAIN-CONTAINING FAMILY PROTEIN"/>
    <property type="match status" value="1"/>
</dbReference>
<feature type="region of interest" description="Disordered" evidence="1">
    <location>
        <begin position="125"/>
        <end position="177"/>
    </location>
</feature>
<evidence type="ECO:0000256" key="1">
    <source>
        <dbReference type="SAM" id="MobiDB-lite"/>
    </source>
</evidence>
<dbReference type="InterPro" id="IPR045168">
    <property type="entry name" value="YTH_prot"/>
</dbReference>
<feature type="region of interest" description="Disordered" evidence="1">
    <location>
        <begin position="1"/>
        <end position="45"/>
    </location>
</feature>
<feature type="domain" description="YTH" evidence="2">
    <location>
        <begin position="256"/>
        <end position="392"/>
    </location>
</feature>
<dbReference type="CDD" id="cd21134">
    <property type="entry name" value="YTH"/>
    <property type="match status" value="1"/>
</dbReference>
<dbReference type="InterPro" id="IPR007275">
    <property type="entry name" value="YTH_domain"/>
</dbReference>
<protein>
    <recommendedName>
        <fullName evidence="2">YTH domain-containing protein</fullName>
    </recommendedName>
</protein>
<feature type="compositionally biased region" description="Polar residues" evidence="1">
    <location>
        <begin position="83"/>
        <end position="99"/>
    </location>
</feature>
<keyword evidence="4" id="KW-1185">Reference proteome</keyword>
<dbReference type="GO" id="GO:0005737">
    <property type="term" value="C:cytoplasm"/>
    <property type="evidence" value="ECO:0007669"/>
    <property type="project" value="TreeGrafter"/>
</dbReference>
<gene>
    <name evidence="3" type="ORF">HK097_009934</name>
</gene>
<accession>A0AAD5SKY1</accession>
<comment type="caution">
    <text evidence="3">The sequence shown here is derived from an EMBL/GenBank/DDBJ whole genome shotgun (WGS) entry which is preliminary data.</text>
</comment>
<evidence type="ECO:0000259" key="2">
    <source>
        <dbReference type="PROSITE" id="PS50882"/>
    </source>
</evidence>
<sequence>MPPFHGQTTATVTKTHSVSSRQNPHSARTPAHQVKPWDRDKDWEGSCMEGAAPKAAFNLSEDQQRTLRTPFASYGSSLKPPDIQSSSEIWTRPSSASTFNEPAGEGNEPNEGFQMAMHDVAMLLRDDNEPSDERFRTRTPSYTSHHRTDSLPTPATPPSYDRTAPPPPSRPPTWPSISYPVISPSGVTLLSDIPADISRKLDHWDAGMGSFIKGAIEGLAMSKEEELAREKKRKVREMMAARGLNPVDFDCQPEHARYFVIKSFTEDDVHKSLKYNIWSSTEIGNRRLNNAFNSALSNPHPIYLFFSVNASGHFCGVAEMTTKVDYDQTSSVWSVEGKWKGSFGVKWIFVKDIPNGVLRGLKVPANENKPVTNSRDTQELPADVGKQMLAIFRDYRARTCLFNDWCHYEELEKDQQGRRVSLSAQSGASGSEQVKGKSVGGGDEAGGGGGW</sequence>
<feature type="region of interest" description="Disordered" evidence="1">
    <location>
        <begin position="417"/>
        <end position="451"/>
    </location>
</feature>
<evidence type="ECO:0000313" key="4">
    <source>
        <dbReference type="Proteomes" id="UP001212841"/>
    </source>
</evidence>
<dbReference type="Gene3D" id="3.10.590.10">
    <property type="entry name" value="ph1033 like domains"/>
    <property type="match status" value="1"/>
</dbReference>
<dbReference type="GO" id="GO:0061157">
    <property type="term" value="P:mRNA destabilization"/>
    <property type="evidence" value="ECO:0007669"/>
    <property type="project" value="TreeGrafter"/>
</dbReference>